<organism evidence="2 3">
    <name type="scientific">Hortaea werneckii</name>
    <name type="common">Black yeast</name>
    <name type="synonym">Cladosporium werneckii</name>
    <dbReference type="NCBI Taxonomy" id="91943"/>
    <lineage>
        <taxon>Eukaryota</taxon>
        <taxon>Fungi</taxon>
        <taxon>Dikarya</taxon>
        <taxon>Ascomycota</taxon>
        <taxon>Pezizomycotina</taxon>
        <taxon>Dothideomycetes</taxon>
        <taxon>Dothideomycetidae</taxon>
        <taxon>Mycosphaerellales</taxon>
        <taxon>Teratosphaeriaceae</taxon>
        <taxon>Hortaea</taxon>
    </lineage>
</organism>
<gene>
    <name evidence="2" type="ORF">D0860_02649</name>
</gene>
<reference evidence="2 3" key="1">
    <citation type="journal article" date="2018" name="BMC Genomics">
        <title>Genomic evidence for intraspecific hybridization in a clonal and extremely halotolerant yeast.</title>
        <authorList>
            <person name="Gostincar C."/>
            <person name="Stajich J.E."/>
            <person name="Zupancic J."/>
            <person name="Zalar P."/>
            <person name="Gunde-Cimerman N."/>
        </authorList>
    </citation>
    <scope>NUCLEOTIDE SEQUENCE [LARGE SCALE GENOMIC DNA]</scope>
    <source>
        <strain evidence="2 3">EXF-562</strain>
    </source>
</reference>
<dbReference type="Gene3D" id="3.90.550.10">
    <property type="entry name" value="Spore Coat Polysaccharide Biosynthesis Protein SpsA, Chain A"/>
    <property type="match status" value="1"/>
</dbReference>
<evidence type="ECO:0000313" key="3">
    <source>
        <dbReference type="Proteomes" id="UP000280598"/>
    </source>
</evidence>
<dbReference type="AlphaFoldDB" id="A0A3M7HIX2"/>
<protein>
    <recommendedName>
        <fullName evidence="4">Nucleotide-diphospho-sugar transferase domain-containing protein</fullName>
    </recommendedName>
</protein>
<evidence type="ECO:0000313" key="2">
    <source>
        <dbReference type="EMBL" id="RMZ13199.1"/>
    </source>
</evidence>
<feature type="compositionally biased region" description="Pro residues" evidence="1">
    <location>
        <begin position="356"/>
        <end position="369"/>
    </location>
</feature>
<feature type="region of interest" description="Disordered" evidence="1">
    <location>
        <begin position="346"/>
        <end position="440"/>
    </location>
</feature>
<dbReference type="VEuPathDB" id="FungiDB:BTJ68_06589"/>
<feature type="region of interest" description="Disordered" evidence="1">
    <location>
        <begin position="576"/>
        <end position="603"/>
    </location>
</feature>
<dbReference type="InterPro" id="IPR029044">
    <property type="entry name" value="Nucleotide-diphossugar_trans"/>
</dbReference>
<evidence type="ECO:0000256" key="1">
    <source>
        <dbReference type="SAM" id="MobiDB-lite"/>
    </source>
</evidence>
<dbReference type="SUPFAM" id="SSF53448">
    <property type="entry name" value="Nucleotide-diphospho-sugar transferases"/>
    <property type="match status" value="1"/>
</dbReference>
<feature type="region of interest" description="Disordered" evidence="1">
    <location>
        <begin position="39"/>
        <end position="62"/>
    </location>
</feature>
<feature type="region of interest" description="Disordered" evidence="1">
    <location>
        <begin position="83"/>
        <end position="103"/>
    </location>
</feature>
<proteinExistence type="predicted"/>
<dbReference type="EMBL" id="QWIS01000037">
    <property type="protein sequence ID" value="RMZ13199.1"/>
    <property type="molecule type" value="Genomic_DNA"/>
</dbReference>
<dbReference type="PANTHER" id="PTHR11183">
    <property type="entry name" value="GLYCOGENIN SUBFAMILY MEMBER"/>
    <property type="match status" value="1"/>
</dbReference>
<evidence type="ECO:0008006" key="4">
    <source>
        <dbReference type="Google" id="ProtNLM"/>
    </source>
</evidence>
<dbReference type="Proteomes" id="UP000280598">
    <property type="component" value="Unassembled WGS sequence"/>
</dbReference>
<accession>A0A3M7HIX2</accession>
<name>A0A3M7HIX2_HORWE</name>
<comment type="caution">
    <text evidence="2">The sequence shown here is derived from an EMBL/GenBank/DDBJ whole genome shotgun (WGS) entry which is preliminary data.</text>
</comment>
<dbReference type="InterPro" id="IPR050587">
    <property type="entry name" value="GNT1/Glycosyltrans_8"/>
</dbReference>
<sequence length="818" mass="88551">MHPHGSNLATGALIICTALVLWTGLQYMNGDVWDHHRAPLQPPARMTRPLPAPEGDAESKNQQLELTSEDTLESLVSVGAPPTAAFHSASSSQEELDNPPKSKADSAAKGFAYAFYATSDSYACSALVNIYRLQHELGTKLPIHMLVSDGVSSPYIQSFEAAGVFVHHQETPKLKSSMVGSYYEDCLLKLLAFKLHALDPRLKRVLALDSDQLVMQNLDHLFAGLPEVDLAAPRAYWLSRDFLASTFMMISLSDRLWKTVEDALDTIGYDKFDMDLINDLLGDTVMMLSGEYVTLNSHWEDWNLPKWYHPTQELNMTTIDIINDLAGSHGGIGKRQVESESIPQPAMDAGQGAVLPRPPISGAPPPLAMLPPSMQAEPSEHPMPKLWDAHQPSMAHAALASGTQQPHPVPSFNKDPPYSKPPSPGQQDAPAPRFPPTHPFTQELYDLQDAAAVIHFTAQGKPWARPVELTRAARPDAHPLLAAQFELWRETAERAHISRQCLSFAGAPLHTSSRIRSSFQVQPSRPLDTPHHAPFCSPYAGGSTCASYLGNPSGPSGAVGLEEEGPAIVSPPDIAAAPAPVRSPPGTVSGGQTSTGMRRSDLNSFPAPATTNLICIWYDRAILNVVNELGPPLKGPVTIPFVISFAFSNGPGGSSCSVATKLRTFSSVGLRPHAELELDAFVEIQPFRMHAGDLEVVLGEIVRVGHGSEFLLEPARPLVLREELGVLDLELTPPDAVGWVDVFGPCARLLVQHLRLFALGEPENVNVEPRHDRRGAHSVLREGLELAGKAGMVDGEGRGQIVREGSVKARVLFPDAGV</sequence>